<dbReference type="InterPro" id="IPR001810">
    <property type="entry name" value="F-box_dom"/>
</dbReference>
<sequence length="621" mass="71549">MDKIPNSILASILTIVGPFNEVVSQQSVCKKWKFVIEKAYHYLSFEGSRIYKLLPGNIDIDKMLTNHIKNYQFFSIDLKNVHISEETLAKVIFSNPLLLKLDISNNQIRLDILWATIDKSIQEDTKYFNLEELKLTNNRSSNLGSQKICEFFPRLKKLYLGHTKANFCDLIILIDKLNQLEILDVMMSKIYHKNSIIKIKEFEKVLTYSHIKRIFIEQDSFGVADILRNHNIEVVHLSFYDILCKLEGTAELKEWLRNGGDTNVISNKWKEWKYPQLQIINESEDEAILVEAYSLMIKHGLDLSNHIYFHNTTLLNAAIKKGFSALVKLLLNCGSDIWPVKYSNTGEAPALLEAVKSKNSLEIFQLFIDKGLHTQNYFSGNCNTICAALQENNLEMFNFLLENSVKFSRCRLHYNILASNQTILTKIIYSYADQFPLISFYEACQLYILSQQEDVALIILNYLISNEIANKENEILNEERSIGEKFHMRPIIILAVEKRMWKILQLITDTGFDINISDYYKWTPLMVAAACGHDDIVEFLCEKGARINEFENSGETALHQASRRGNLNAVNALIKYGADLSPKSAFDYTPLDLAIINQKEEIVNILQSYGADHNQTWFRIN</sequence>
<dbReference type="PROSITE" id="PS50181">
    <property type="entry name" value="FBOX"/>
    <property type="match status" value="1"/>
</dbReference>
<dbReference type="SUPFAM" id="SSF52047">
    <property type="entry name" value="RNI-like"/>
    <property type="match status" value="1"/>
</dbReference>
<evidence type="ECO:0000259" key="4">
    <source>
        <dbReference type="PROSITE" id="PS50181"/>
    </source>
</evidence>
<feature type="repeat" description="ANK" evidence="3">
    <location>
        <begin position="520"/>
        <end position="552"/>
    </location>
</feature>
<dbReference type="InterPro" id="IPR036770">
    <property type="entry name" value="Ankyrin_rpt-contain_sf"/>
</dbReference>
<keyword evidence="1" id="KW-0677">Repeat</keyword>
<dbReference type="PANTHER" id="PTHR24198">
    <property type="entry name" value="ANKYRIN REPEAT AND PROTEIN KINASE DOMAIN-CONTAINING PROTEIN"/>
    <property type="match status" value="1"/>
</dbReference>
<feature type="domain" description="F-box" evidence="4">
    <location>
        <begin position="1"/>
        <end position="45"/>
    </location>
</feature>
<dbReference type="PROSITE" id="PS50297">
    <property type="entry name" value="ANK_REP_REGION"/>
    <property type="match status" value="2"/>
</dbReference>
<dbReference type="SUPFAM" id="SSF48403">
    <property type="entry name" value="Ankyrin repeat"/>
    <property type="match status" value="1"/>
</dbReference>
<keyword evidence="6" id="KW-1185">Reference proteome</keyword>
<dbReference type="Gene3D" id="1.25.40.20">
    <property type="entry name" value="Ankyrin repeat-containing domain"/>
    <property type="match status" value="1"/>
</dbReference>
<protein>
    <recommendedName>
        <fullName evidence="4">F-box domain-containing protein</fullName>
    </recommendedName>
</protein>
<dbReference type="SMART" id="SM00248">
    <property type="entry name" value="ANK"/>
    <property type="match status" value="7"/>
</dbReference>
<keyword evidence="2 3" id="KW-0040">ANK repeat</keyword>
<evidence type="ECO:0000313" key="6">
    <source>
        <dbReference type="Proteomes" id="UP001162131"/>
    </source>
</evidence>
<evidence type="ECO:0000256" key="2">
    <source>
        <dbReference type="ARBA" id="ARBA00023043"/>
    </source>
</evidence>
<evidence type="ECO:0000256" key="1">
    <source>
        <dbReference type="ARBA" id="ARBA00022737"/>
    </source>
</evidence>
<dbReference type="Pfam" id="PF12796">
    <property type="entry name" value="Ank_2"/>
    <property type="match status" value="2"/>
</dbReference>
<feature type="repeat" description="ANK" evidence="3">
    <location>
        <begin position="553"/>
        <end position="585"/>
    </location>
</feature>
<name>A0AAU9KDZ7_9CILI</name>
<comment type="caution">
    <text evidence="5">The sequence shown here is derived from an EMBL/GenBank/DDBJ whole genome shotgun (WGS) entry which is preliminary data.</text>
</comment>
<organism evidence="5 6">
    <name type="scientific">Blepharisma stoltei</name>
    <dbReference type="NCBI Taxonomy" id="1481888"/>
    <lineage>
        <taxon>Eukaryota</taxon>
        <taxon>Sar</taxon>
        <taxon>Alveolata</taxon>
        <taxon>Ciliophora</taxon>
        <taxon>Postciliodesmatophora</taxon>
        <taxon>Heterotrichea</taxon>
        <taxon>Heterotrichida</taxon>
        <taxon>Blepharismidae</taxon>
        <taxon>Blepharisma</taxon>
    </lineage>
</organism>
<gene>
    <name evidence="5" type="ORF">BSTOLATCC_MIC59639</name>
</gene>
<evidence type="ECO:0000256" key="3">
    <source>
        <dbReference type="PROSITE-ProRule" id="PRU00023"/>
    </source>
</evidence>
<dbReference type="EMBL" id="CAJZBQ010000057">
    <property type="protein sequence ID" value="CAG9333826.1"/>
    <property type="molecule type" value="Genomic_DNA"/>
</dbReference>
<proteinExistence type="predicted"/>
<dbReference type="InterPro" id="IPR002110">
    <property type="entry name" value="Ankyrin_rpt"/>
</dbReference>
<evidence type="ECO:0000313" key="5">
    <source>
        <dbReference type="EMBL" id="CAG9333826.1"/>
    </source>
</evidence>
<dbReference type="InterPro" id="IPR032675">
    <property type="entry name" value="LRR_dom_sf"/>
</dbReference>
<accession>A0AAU9KDZ7</accession>
<dbReference type="Gene3D" id="3.80.10.10">
    <property type="entry name" value="Ribonuclease Inhibitor"/>
    <property type="match status" value="1"/>
</dbReference>
<reference evidence="5" key="1">
    <citation type="submission" date="2021-09" db="EMBL/GenBank/DDBJ databases">
        <authorList>
            <consortium name="AG Swart"/>
            <person name="Singh M."/>
            <person name="Singh A."/>
            <person name="Seah K."/>
            <person name="Emmerich C."/>
        </authorList>
    </citation>
    <scope>NUCLEOTIDE SEQUENCE</scope>
    <source>
        <strain evidence="5">ATCC30299</strain>
    </source>
</reference>
<dbReference type="PROSITE" id="PS50088">
    <property type="entry name" value="ANK_REPEAT"/>
    <property type="match status" value="2"/>
</dbReference>
<dbReference type="PANTHER" id="PTHR24198:SF165">
    <property type="entry name" value="ANKYRIN REPEAT-CONTAINING PROTEIN-RELATED"/>
    <property type="match status" value="1"/>
</dbReference>
<dbReference type="Proteomes" id="UP001162131">
    <property type="component" value="Unassembled WGS sequence"/>
</dbReference>
<dbReference type="AlphaFoldDB" id="A0AAU9KDZ7"/>